<dbReference type="EMBL" id="DTKL01000019">
    <property type="protein sequence ID" value="HGY93818.1"/>
    <property type="molecule type" value="Genomic_DNA"/>
</dbReference>
<dbReference type="InterPro" id="IPR023393">
    <property type="entry name" value="START-like_dom_sf"/>
</dbReference>
<proteinExistence type="inferred from homology"/>
<protein>
    <submittedName>
        <fullName evidence="3">Polyketide cyclase</fullName>
    </submittedName>
</protein>
<accession>A0A7V4XRH6</accession>
<evidence type="ECO:0000259" key="2">
    <source>
        <dbReference type="Pfam" id="PF08327"/>
    </source>
</evidence>
<comment type="similarity">
    <text evidence="1">Belongs to the AHA1 family.</text>
</comment>
<reference evidence="3" key="1">
    <citation type="journal article" date="2020" name="mSystems">
        <title>Genome- and Community-Level Interaction Insights into Carbon Utilization and Element Cycling Functions of Hydrothermarchaeota in Hydrothermal Sediment.</title>
        <authorList>
            <person name="Zhou Z."/>
            <person name="Liu Y."/>
            <person name="Xu W."/>
            <person name="Pan J."/>
            <person name="Luo Z.H."/>
            <person name="Li M."/>
        </authorList>
    </citation>
    <scope>NUCLEOTIDE SEQUENCE [LARGE SCALE GENOMIC DNA]</scope>
    <source>
        <strain evidence="3">SpSt-855</strain>
    </source>
</reference>
<dbReference type="Gene3D" id="3.30.530.20">
    <property type="match status" value="1"/>
</dbReference>
<dbReference type="SUPFAM" id="SSF55961">
    <property type="entry name" value="Bet v1-like"/>
    <property type="match status" value="1"/>
</dbReference>
<sequence length="161" mass="17619">MANAKMEPKVVHATCVVERSFTKPAEAVFAALSEPAKIQQWMSGGHSELIDFQCEFEEGGQQVLKYRMLPGTPIAGAVITNAGRYQQIVPLERIVTVSTMKMGEHLFSASQVTFELLPSQQGTGLIITHQGAFFEGSDGPERREEGWNTLADNLAALLQEP</sequence>
<comment type="caution">
    <text evidence="3">The sequence shown here is derived from an EMBL/GenBank/DDBJ whole genome shotgun (WGS) entry which is preliminary data.</text>
</comment>
<dbReference type="Pfam" id="PF08327">
    <property type="entry name" value="AHSA1"/>
    <property type="match status" value="1"/>
</dbReference>
<gene>
    <name evidence="3" type="ORF">ENW50_03890</name>
</gene>
<dbReference type="InterPro" id="IPR013538">
    <property type="entry name" value="ASHA1/2-like_C"/>
</dbReference>
<evidence type="ECO:0000313" key="3">
    <source>
        <dbReference type="EMBL" id="HGY93818.1"/>
    </source>
</evidence>
<organism evidence="3">
    <name type="scientific">Acidobacterium capsulatum</name>
    <dbReference type="NCBI Taxonomy" id="33075"/>
    <lineage>
        <taxon>Bacteria</taxon>
        <taxon>Pseudomonadati</taxon>
        <taxon>Acidobacteriota</taxon>
        <taxon>Terriglobia</taxon>
        <taxon>Terriglobales</taxon>
        <taxon>Acidobacteriaceae</taxon>
        <taxon>Acidobacterium</taxon>
    </lineage>
</organism>
<feature type="domain" description="Activator of Hsp90 ATPase homologue 1/2-like C-terminal" evidence="2">
    <location>
        <begin position="24"/>
        <end position="158"/>
    </location>
</feature>
<dbReference type="AlphaFoldDB" id="A0A7V4XRH6"/>
<evidence type="ECO:0000256" key="1">
    <source>
        <dbReference type="ARBA" id="ARBA00006817"/>
    </source>
</evidence>
<name>A0A7V4XRH6_9BACT</name>